<feature type="transmembrane region" description="Helical" evidence="2">
    <location>
        <begin position="46"/>
        <end position="63"/>
    </location>
</feature>
<evidence type="ECO:0000256" key="2">
    <source>
        <dbReference type="SAM" id="Phobius"/>
    </source>
</evidence>
<protein>
    <recommendedName>
        <fullName evidence="5">PrgI family protein</fullName>
    </recommendedName>
</protein>
<keyword evidence="2" id="KW-1133">Transmembrane helix</keyword>
<dbReference type="InterPro" id="IPR024414">
    <property type="entry name" value="Uncharacterised_PrgI"/>
</dbReference>
<comment type="caution">
    <text evidence="3">The sequence shown here is derived from an EMBL/GenBank/DDBJ whole genome shotgun (WGS) entry which is preliminary data.</text>
</comment>
<feature type="compositionally biased region" description="Basic and acidic residues" evidence="1">
    <location>
        <begin position="121"/>
        <end position="136"/>
    </location>
</feature>
<evidence type="ECO:0008006" key="5">
    <source>
        <dbReference type="Google" id="ProtNLM"/>
    </source>
</evidence>
<sequence>MRYELPRYIEQEAKIAGPFTIKQFFILFGAGIICAMLFFFLKPGLAIFFSSIIVGLTLFMIFGKYKGRPISAIITGMMKYFWSPRTYIWQKQTINPKDVYRETEKKTEQQTNPEEPMQKTVSKEGLKNIARQLDKK</sequence>
<dbReference type="Pfam" id="PF12666">
    <property type="entry name" value="PrgI"/>
    <property type="match status" value="1"/>
</dbReference>
<feature type="transmembrane region" description="Helical" evidence="2">
    <location>
        <begin position="21"/>
        <end position="40"/>
    </location>
</feature>
<name>A0A2H0PZJ5_9BACT</name>
<gene>
    <name evidence="3" type="ORF">COV41_00200</name>
</gene>
<accession>A0A2H0PZJ5</accession>
<feature type="region of interest" description="Disordered" evidence="1">
    <location>
        <begin position="101"/>
        <end position="136"/>
    </location>
</feature>
<evidence type="ECO:0000313" key="3">
    <source>
        <dbReference type="EMBL" id="PIR26966.1"/>
    </source>
</evidence>
<dbReference type="EMBL" id="PCXE01000007">
    <property type="protein sequence ID" value="PIR26966.1"/>
    <property type="molecule type" value="Genomic_DNA"/>
</dbReference>
<dbReference type="Proteomes" id="UP000236846">
    <property type="component" value="Unassembled WGS sequence"/>
</dbReference>
<organism evidence="3 4">
    <name type="scientific">Candidatus Brennerbacteria bacterium CG11_big_fil_rev_8_21_14_0_20_43_10</name>
    <dbReference type="NCBI Taxonomy" id="1974523"/>
    <lineage>
        <taxon>Bacteria</taxon>
        <taxon>Candidatus Brenneribacteriota</taxon>
    </lineage>
</organism>
<evidence type="ECO:0000256" key="1">
    <source>
        <dbReference type="SAM" id="MobiDB-lite"/>
    </source>
</evidence>
<evidence type="ECO:0000313" key="4">
    <source>
        <dbReference type="Proteomes" id="UP000236846"/>
    </source>
</evidence>
<reference evidence="3 4" key="1">
    <citation type="submission" date="2017-09" db="EMBL/GenBank/DDBJ databases">
        <title>Depth-based differentiation of microbial function through sediment-hosted aquifers and enrichment of novel symbionts in the deep terrestrial subsurface.</title>
        <authorList>
            <person name="Probst A.J."/>
            <person name="Ladd B."/>
            <person name="Jarett J.K."/>
            <person name="Geller-Mcgrath D.E."/>
            <person name="Sieber C.M."/>
            <person name="Emerson J.B."/>
            <person name="Anantharaman K."/>
            <person name="Thomas B.C."/>
            <person name="Malmstrom R."/>
            <person name="Stieglmeier M."/>
            <person name="Klingl A."/>
            <person name="Woyke T."/>
            <person name="Ryan C.M."/>
            <person name="Banfield J.F."/>
        </authorList>
    </citation>
    <scope>NUCLEOTIDE SEQUENCE [LARGE SCALE GENOMIC DNA]</scope>
    <source>
        <strain evidence="3">CG11_big_fil_rev_8_21_14_0_20_43_10</strain>
    </source>
</reference>
<keyword evidence="2" id="KW-0812">Transmembrane</keyword>
<keyword evidence="2" id="KW-0472">Membrane</keyword>
<dbReference type="AlphaFoldDB" id="A0A2H0PZJ5"/>
<proteinExistence type="predicted"/>